<feature type="domain" description="MrfA-like Zn-binding" evidence="1">
    <location>
        <begin position="260"/>
        <end position="359"/>
    </location>
</feature>
<dbReference type="eggNOG" id="ENOG502Z7NV">
    <property type="taxonomic scope" value="Bacteria"/>
</dbReference>
<organism evidence="2 3">
    <name type="scientific">Rhodanobacter thiooxydans</name>
    <dbReference type="NCBI Taxonomy" id="416169"/>
    <lineage>
        <taxon>Bacteria</taxon>
        <taxon>Pseudomonadati</taxon>
        <taxon>Pseudomonadota</taxon>
        <taxon>Gammaproteobacteria</taxon>
        <taxon>Lysobacterales</taxon>
        <taxon>Rhodanobacteraceae</taxon>
        <taxon>Rhodanobacter</taxon>
    </lineage>
</organism>
<dbReference type="EMBL" id="LVJS01000019">
    <property type="protein sequence ID" value="KZC24787.1"/>
    <property type="molecule type" value="Genomic_DNA"/>
</dbReference>
<dbReference type="InterPro" id="IPR018973">
    <property type="entry name" value="MZB"/>
</dbReference>
<evidence type="ECO:0000313" key="3">
    <source>
        <dbReference type="Proteomes" id="UP000076131"/>
    </source>
</evidence>
<evidence type="ECO:0000313" key="2">
    <source>
        <dbReference type="EMBL" id="KZC24787.1"/>
    </source>
</evidence>
<dbReference type="Proteomes" id="UP000076131">
    <property type="component" value="Unassembled WGS sequence"/>
</dbReference>
<accession>A0A154QKI2</accession>
<name>A0A154QKI2_9GAMM</name>
<evidence type="ECO:0000259" key="1">
    <source>
        <dbReference type="Pfam" id="PF09369"/>
    </source>
</evidence>
<dbReference type="STRING" id="416169.RHOFW104T7_06660"/>
<sequence>MAPARELSNDGHDQLAQVLAINDTRAYSPVWGLALVIPPESRARKGTAVDRLYRSTQDRRAIDAARTPLARRGQIRTIADTYRCTPEDLEAALLDIAQGYPSYDAVFTPGQLRESEFDAFLEILPDQQPDEDLVTQDQTEVWQALAGDETVGEEVRQLVLGVNRLVRVDRLKAVKVFRGFSRLNGEVVVPPDIVGSSDWLPAVELYGEGIFITLDEDRLSRWGDDEAVNLRVQQLLPRFIQSGRDAPNPLTARFMLLHTLSHLLMRQIEAEGGYPAASLTEVIYCAEAPKRMAGILIHVAVPDIAGSLGGLAEIAEPRRFLGILVRALEHARWCSLDPVCSEHEGQGPGLLNRAACHACALVPEPACEYGNTLLDRVFVKGVDSGLPAFFGMP</sequence>
<proteinExistence type="predicted"/>
<protein>
    <recommendedName>
        <fullName evidence="1">MrfA-like Zn-binding domain-containing protein</fullName>
    </recommendedName>
</protein>
<dbReference type="AlphaFoldDB" id="A0A154QKI2"/>
<keyword evidence="3" id="KW-1185">Reference proteome</keyword>
<comment type="caution">
    <text evidence="2">The sequence shown here is derived from an EMBL/GenBank/DDBJ whole genome shotgun (WGS) entry which is preliminary data.</text>
</comment>
<dbReference type="Pfam" id="PF09369">
    <property type="entry name" value="MZB"/>
    <property type="match status" value="1"/>
</dbReference>
<gene>
    <name evidence="2" type="ORF">RHOFW104T7_06660</name>
</gene>
<reference evidence="2 3" key="1">
    <citation type="journal article" date="2016" name="MBio">
        <title>Lateral Gene Transfer in a Heavy Metal-Contaminated-Groundwater Microbial Community.</title>
        <authorList>
            <person name="Hemme C.L."/>
            <person name="Green S.J."/>
            <person name="Rishishwar L."/>
            <person name="Prakash O."/>
            <person name="Pettenato A."/>
            <person name="Chakraborty R."/>
            <person name="Deutschbauer A.M."/>
            <person name="Van Nostrand J.D."/>
            <person name="Wu L."/>
            <person name="He Z."/>
            <person name="Jordan I.K."/>
            <person name="Hazen T.C."/>
            <person name="Arkin A.P."/>
            <person name="Kostka J.E."/>
            <person name="Zhou J."/>
        </authorList>
    </citation>
    <scope>NUCLEOTIDE SEQUENCE [LARGE SCALE GENOMIC DNA]</scope>
    <source>
        <strain evidence="2 3">FW104-T7</strain>
    </source>
</reference>